<dbReference type="GO" id="GO:0006352">
    <property type="term" value="P:DNA-templated transcription initiation"/>
    <property type="evidence" value="ECO:0007669"/>
    <property type="project" value="InterPro"/>
</dbReference>
<dbReference type="GO" id="GO:0003677">
    <property type="term" value="F:DNA binding"/>
    <property type="evidence" value="ECO:0007669"/>
    <property type="project" value="UniProtKB-KW"/>
</dbReference>
<dbReference type="NCBIfam" id="TIGR02395">
    <property type="entry name" value="rpoN_sigma"/>
    <property type="match status" value="1"/>
</dbReference>
<evidence type="ECO:0000259" key="10">
    <source>
        <dbReference type="Pfam" id="PF04963"/>
    </source>
</evidence>
<dbReference type="PIRSF" id="PIRSF000774">
    <property type="entry name" value="RpoN"/>
    <property type="match status" value="1"/>
</dbReference>
<dbReference type="Pfam" id="PF00309">
    <property type="entry name" value="Sigma54_AID"/>
    <property type="match status" value="1"/>
</dbReference>
<keyword evidence="5" id="KW-0805">Transcription regulation</keyword>
<dbReference type="InterPro" id="IPR007634">
    <property type="entry name" value="RNA_pol_sigma_54_DNA-bd"/>
</dbReference>
<evidence type="ECO:0000256" key="1">
    <source>
        <dbReference type="ARBA" id="ARBA00008798"/>
    </source>
</evidence>
<evidence type="ECO:0000313" key="11">
    <source>
        <dbReference type="EMBL" id="EEY33983.1"/>
    </source>
</evidence>
<evidence type="ECO:0000256" key="2">
    <source>
        <dbReference type="ARBA" id="ARBA00022478"/>
    </source>
</evidence>
<dbReference type="PANTHER" id="PTHR32248">
    <property type="entry name" value="RNA POLYMERASE SIGMA-54 FACTOR"/>
    <property type="match status" value="1"/>
</dbReference>
<keyword evidence="4" id="KW-0548">Nucleotidyltransferase</keyword>
<sequence>MKYKIIYTIIIINKEKNQVRVREMEIKQQLINKLVNKQAISQKQLYSLEILKMSEQELFEFLKKEKEENPLLEIENEESFFSSFWKSEKNDKAFEVKDETVASKNLIENIKLQINNQNFSYIENEVLIYILNSIDESGFLDLGIKEIRKKFDIDNKKFKYILELIKEAEPNGIGTKNTKDFFKYQLLKKRIKDKKLIILIDNYLEKLTNQKELCKELDIFEGKLSEYIGIIKGLKLKPIENINEKIEYIFPDIIVKKINNEWKVMLNEGFYKNIKINREYSNLLEKSEDQEMINYINKKIKRIDFIIKCIEQRRQTLYKIGNVILEKQKKYFEKNEDIIPMKQKDIALELNVHESTISRAIKNKYLESLRGIVKIKSFFSIGYDKKNISISSLTIKKYISEIISNEKNGVIYSDEKIRKFINEKYEINISRRTVAKYRKELKIYNKNVRKISR</sequence>
<evidence type="ECO:0000256" key="5">
    <source>
        <dbReference type="ARBA" id="ARBA00023015"/>
    </source>
</evidence>
<proteinExistence type="inferred from homology"/>
<keyword evidence="3" id="KW-0808">Transferase</keyword>
<keyword evidence="7" id="KW-0238">DNA-binding</keyword>
<dbReference type="Gene3D" id="1.10.10.60">
    <property type="entry name" value="Homeodomain-like"/>
    <property type="match status" value="1"/>
</dbReference>
<reference evidence="11 12" key="1">
    <citation type="submission" date="2009-10" db="EMBL/GenBank/DDBJ databases">
        <authorList>
            <person name="Harkins D.M."/>
            <person name="Madupu R."/>
            <person name="Durkin A.S."/>
            <person name="Torralba M."/>
            <person name="Methe B."/>
            <person name="Sutton G.G."/>
            <person name="Strausberg R.L."/>
            <person name="Nelson K.E."/>
        </authorList>
    </citation>
    <scope>NUCLEOTIDE SEQUENCE [LARGE SCALE GENOMIC DNA]</scope>
    <source>
        <strain evidence="11 12">F0264</strain>
    </source>
</reference>
<evidence type="ECO:0000256" key="3">
    <source>
        <dbReference type="ARBA" id="ARBA00022679"/>
    </source>
</evidence>
<feature type="domain" description="RNA polymerase sigma factor 54 DNA-binding" evidence="9">
    <location>
        <begin position="294"/>
        <end position="450"/>
    </location>
</feature>
<dbReference type="Gene3D" id="1.10.10.1330">
    <property type="entry name" value="RNA polymerase sigma-54 factor, core-binding domain"/>
    <property type="match status" value="1"/>
</dbReference>
<dbReference type="GO" id="GO:0001216">
    <property type="term" value="F:DNA-binding transcription activator activity"/>
    <property type="evidence" value="ECO:0007669"/>
    <property type="project" value="InterPro"/>
</dbReference>
<dbReference type="GO" id="GO:0016987">
    <property type="term" value="F:sigma factor activity"/>
    <property type="evidence" value="ECO:0007669"/>
    <property type="project" value="UniProtKB-KW"/>
</dbReference>
<organism evidence="11 12">
    <name type="scientific">Pseudoleptotrichia goodfellowii F0264</name>
    <dbReference type="NCBI Taxonomy" id="596323"/>
    <lineage>
        <taxon>Bacteria</taxon>
        <taxon>Fusobacteriati</taxon>
        <taxon>Fusobacteriota</taxon>
        <taxon>Fusobacteriia</taxon>
        <taxon>Fusobacteriales</taxon>
        <taxon>Leptotrichiaceae</taxon>
        <taxon>Pseudoleptotrichia</taxon>
    </lineage>
</organism>
<keyword evidence="8" id="KW-0804">Transcription</keyword>
<dbReference type="eggNOG" id="COG1508">
    <property type="taxonomic scope" value="Bacteria"/>
</dbReference>
<dbReference type="EMBL" id="ADAD01000195">
    <property type="protein sequence ID" value="EEY33983.1"/>
    <property type="molecule type" value="Genomic_DNA"/>
</dbReference>
<dbReference type="InterPro" id="IPR038709">
    <property type="entry name" value="RpoN_core-bd_sf"/>
</dbReference>
<dbReference type="GO" id="GO:0000428">
    <property type="term" value="C:DNA-directed RNA polymerase complex"/>
    <property type="evidence" value="ECO:0007669"/>
    <property type="project" value="UniProtKB-KW"/>
</dbReference>
<accession>D0GPK2</accession>
<dbReference type="InterPro" id="IPR000394">
    <property type="entry name" value="RNA_pol_sigma_54"/>
</dbReference>
<dbReference type="PROSITE" id="PS50044">
    <property type="entry name" value="SIGMA54_3"/>
    <property type="match status" value="1"/>
</dbReference>
<keyword evidence="6" id="KW-0731">Sigma factor</keyword>
<dbReference type="InterPro" id="IPR007046">
    <property type="entry name" value="RNA_pol_sigma_54_core-bd"/>
</dbReference>
<keyword evidence="2" id="KW-0240">DNA-directed RNA polymerase</keyword>
<comment type="caution">
    <text evidence="11">The sequence shown here is derived from an EMBL/GenBank/DDBJ whole genome shotgun (WGS) entry which is preliminary data.</text>
</comment>
<name>D0GPK2_9FUSO</name>
<feature type="domain" description="RNA polymerase sigma factor 54 core-binding" evidence="10">
    <location>
        <begin position="100"/>
        <end position="280"/>
    </location>
</feature>
<dbReference type="PROSITE" id="PS00718">
    <property type="entry name" value="SIGMA54_2"/>
    <property type="match status" value="1"/>
</dbReference>
<evidence type="ECO:0000256" key="7">
    <source>
        <dbReference type="ARBA" id="ARBA00023125"/>
    </source>
</evidence>
<protein>
    <submittedName>
        <fullName evidence="11">RNA polymerase sigma-54 factor</fullName>
    </submittedName>
</protein>
<dbReference type="Pfam" id="PF04552">
    <property type="entry name" value="Sigma54_DBD"/>
    <property type="match status" value="1"/>
</dbReference>
<dbReference type="Pfam" id="PF04963">
    <property type="entry name" value="Sigma54_CBD"/>
    <property type="match status" value="1"/>
</dbReference>
<evidence type="ECO:0000256" key="4">
    <source>
        <dbReference type="ARBA" id="ARBA00022695"/>
    </source>
</evidence>
<evidence type="ECO:0000259" key="9">
    <source>
        <dbReference type="Pfam" id="PF04552"/>
    </source>
</evidence>
<comment type="similarity">
    <text evidence="1">Belongs to the sigma-54 factor family.</text>
</comment>
<gene>
    <name evidence="11" type="primary">rpoN</name>
    <name evidence="11" type="ORF">HMPREF0554_0036</name>
</gene>
<dbReference type="PRINTS" id="PR00045">
    <property type="entry name" value="SIGMA54FCT"/>
</dbReference>
<evidence type="ECO:0000256" key="8">
    <source>
        <dbReference type="ARBA" id="ARBA00023163"/>
    </source>
</evidence>
<evidence type="ECO:0000256" key="6">
    <source>
        <dbReference type="ARBA" id="ARBA00023082"/>
    </source>
</evidence>
<dbReference type="GO" id="GO:0016779">
    <property type="term" value="F:nucleotidyltransferase activity"/>
    <property type="evidence" value="ECO:0007669"/>
    <property type="project" value="UniProtKB-KW"/>
</dbReference>
<dbReference type="PANTHER" id="PTHR32248:SF4">
    <property type="entry name" value="RNA POLYMERASE SIGMA-54 FACTOR"/>
    <property type="match status" value="1"/>
</dbReference>
<dbReference type="AlphaFoldDB" id="D0GPK2"/>
<keyword evidence="12" id="KW-1185">Reference proteome</keyword>
<dbReference type="Proteomes" id="UP000004226">
    <property type="component" value="Unassembled WGS sequence"/>
</dbReference>
<evidence type="ECO:0000313" key="12">
    <source>
        <dbReference type="Proteomes" id="UP000004226"/>
    </source>
</evidence>